<evidence type="ECO:0000256" key="6">
    <source>
        <dbReference type="ARBA" id="ARBA00021624"/>
    </source>
</evidence>
<evidence type="ECO:0000256" key="9">
    <source>
        <dbReference type="ARBA" id="ARBA00022786"/>
    </source>
</evidence>
<dbReference type="InterPro" id="IPR001646">
    <property type="entry name" value="5peptide_repeat"/>
</dbReference>
<keyword evidence="7" id="KW-0964">Secreted</keyword>
<dbReference type="GO" id="GO:0061630">
    <property type="term" value="F:ubiquitin protein ligase activity"/>
    <property type="evidence" value="ECO:0007669"/>
    <property type="project" value="UniProtKB-EC"/>
</dbReference>
<dbReference type="Gene3D" id="3.40.1850.10">
    <property type="entry name" value="HECT-like ubiquitin ligase"/>
    <property type="match status" value="1"/>
</dbReference>
<dbReference type="Gene3D" id="1.25.40.300">
    <property type="entry name" value="Putative secreted effector protein"/>
    <property type="match status" value="1"/>
</dbReference>
<dbReference type="Pfam" id="PF13979">
    <property type="entry name" value="SopA_C"/>
    <property type="match status" value="1"/>
</dbReference>
<feature type="domain" description="E3 ubiquitin-protein ligase SopA-like catalytic" evidence="15">
    <location>
        <begin position="449"/>
        <end position="622"/>
    </location>
</feature>
<evidence type="ECO:0000256" key="12">
    <source>
        <dbReference type="ARBA" id="ARBA00029915"/>
    </source>
</evidence>
<dbReference type="Gene3D" id="2.160.20.80">
    <property type="entry name" value="E3 ubiquitin-protein ligase SopA"/>
    <property type="match status" value="1"/>
</dbReference>
<evidence type="ECO:0000256" key="13">
    <source>
        <dbReference type="ARBA" id="ARBA00030158"/>
    </source>
</evidence>
<dbReference type="GO" id="GO:0043657">
    <property type="term" value="C:host cell"/>
    <property type="evidence" value="ECO:0007669"/>
    <property type="project" value="UniProtKB-SubCell"/>
</dbReference>
<keyword evidence="18" id="KW-1185">Reference proteome</keyword>
<dbReference type="PANTHER" id="PTHR14136:SF17">
    <property type="entry name" value="BTB_POZ DOMAIN-CONTAINING PROTEIN KCTD9"/>
    <property type="match status" value="1"/>
</dbReference>
<dbReference type="GO" id="GO:0005576">
    <property type="term" value="C:extracellular region"/>
    <property type="evidence" value="ECO:0007669"/>
    <property type="project" value="UniProtKB-SubCell"/>
</dbReference>
<evidence type="ECO:0000256" key="1">
    <source>
        <dbReference type="ARBA" id="ARBA00000885"/>
    </source>
</evidence>
<dbReference type="SUPFAM" id="SSF141571">
    <property type="entry name" value="Pentapeptide repeat-like"/>
    <property type="match status" value="1"/>
</dbReference>
<comment type="subcellular location">
    <subcellularLocation>
        <location evidence="2">Host cell</location>
    </subcellularLocation>
    <subcellularLocation>
        <location evidence="3">Secreted</location>
    </subcellularLocation>
</comment>
<dbReference type="InterPro" id="IPR025726">
    <property type="entry name" value="SopA-like_central"/>
</dbReference>
<dbReference type="EC" id="2.3.2.26" evidence="5"/>
<evidence type="ECO:0000259" key="15">
    <source>
        <dbReference type="Pfam" id="PF13979"/>
    </source>
</evidence>
<evidence type="ECO:0000256" key="4">
    <source>
        <dbReference type="ARBA" id="ARBA00006549"/>
    </source>
</evidence>
<dbReference type="PANTHER" id="PTHR14136">
    <property type="entry name" value="BTB_POZ DOMAIN-CONTAINING PROTEIN KCTD9"/>
    <property type="match status" value="1"/>
</dbReference>
<dbReference type="Gene3D" id="1.10.4140.10">
    <property type="entry name" value="effector protein (NleL)"/>
    <property type="match status" value="1"/>
</dbReference>
<dbReference type="HOGENOM" id="CLU_026158_0_0_6"/>
<gene>
    <name evidence="17" type="primary">sopA</name>
    <name evidence="17" type="ORF">REG_1218</name>
</gene>
<evidence type="ECO:0000256" key="7">
    <source>
        <dbReference type="ARBA" id="ARBA00022525"/>
    </source>
</evidence>
<name>E0WT68_9ENTR</name>
<accession>E0WT68</accession>
<evidence type="ECO:0000256" key="8">
    <source>
        <dbReference type="ARBA" id="ARBA00022679"/>
    </source>
</evidence>
<comment type="similarity">
    <text evidence="4">Belongs to the SopA E3 ligase family.</text>
</comment>
<feature type="domain" description="E3 ubiquitin ligase SopA-like central" evidence="16">
    <location>
        <begin position="219"/>
        <end position="342"/>
    </location>
</feature>
<evidence type="ECO:0000313" key="17">
    <source>
        <dbReference type="EMBL" id="EFL91753.1"/>
    </source>
</evidence>
<evidence type="ECO:0000256" key="5">
    <source>
        <dbReference type="ARBA" id="ARBA00012485"/>
    </source>
</evidence>
<dbReference type="EMBL" id="GL379592">
    <property type="protein sequence ID" value="EFL91753.1"/>
    <property type="molecule type" value="Genomic_DNA"/>
</dbReference>
<proteinExistence type="inferred from homology"/>
<dbReference type="InterPro" id="IPR025725">
    <property type="entry name" value="SopA-like_cat"/>
</dbReference>
<evidence type="ECO:0000313" key="18">
    <source>
        <dbReference type="Proteomes" id="UP000005726"/>
    </source>
</evidence>
<keyword evidence="10" id="KW-0832">Ubl conjugation</keyword>
<dbReference type="InterPro" id="IPR051082">
    <property type="entry name" value="Pentapeptide-BTB/POZ_domain"/>
</dbReference>
<dbReference type="AlphaFoldDB" id="E0WT68"/>
<dbReference type="Pfam" id="PF13981">
    <property type="entry name" value="SopA"/>
    <property type="match status" value="1"/>
</dbReference>
<reference evidence="17" key="1">
    <citation type="journal article" date="2009" name="Environ. Microbiol.">
        <title>Dynamics of genome evolution in facultative symbionts of aphids.</title>
        <authorList>
            <person name="Degnan P.H."/>
            <person name="Leonardo T.E."/>
            <person name="Cass B.N."/>
            <person name="Hurwitz B."/>
            <person name="Stern D."/>
            <person name="Gibbs R.A."/>
            <person name="Richards S."/>
            <person name="Moran N.A."/>
        </authorList>
    </citation>
    <scope>NUCLEOTIDE SEQUENCE [LARGE SCALE GENOMIC DNA]</scope>
    <source>
        <strain evidence="17">LSR1</strain>
    </source>
</reference>
<evidence type="ECO:0000256" key="3">
    <source>
        <dbReference type="ARBA" id="ARBA00004613"/>
    </source>
</evidence>
<evidence type="ECO:0000256" key="11">
    <source>
        <dbReference type="ARBA" id="ARBA00023026"/>
    </source>
</evidence>
<dbReference type="GO" id="GO:0016567">
    <property type="term" value="P:protein ubiquitination"/>
    <property type="evidence" value="ECO:0007669"/>
    <property type="project" value="InterPro"/>
</dbReference>
<evidence type="ECO:0000256" key="2">
    <source>
        <dbReference type="ARBA" id="ARBA00004340"/>
    </source>
</evidence>
<comment type="catalytic activity">
    <reaction evidence="1">
        <text>S-ubiquitinyl-[E2 ubiquitin-conjugating enzyme]-L-cysteine + [acceptor protein]-L-lysine = [E2 ubiquitin-conjugating enzyme]-L-cysteine + N(6)-ubiquitinyl-[acceptor protein]-L-lysine.</text>
        <dbReference type="EC" id="2.3.2.26"/>
    </reaction>
</comment>
<keyword evidence="8" id="KW-0808">Transferase</keyword>
<protein>
    <recommendedName>
        <fullName evidence="6">E3 ubiquitin-protein ligase SopA</fullName>
        <ecNumber evidence="5">2.3.2.26</ecNumber>
    </recommendedName>
    <alternativeName>
        <fullName evidence="14">HECT-type E3 ubiquitin transferase SopA</fullName>
    </alternativeName>
    <alternativeName>
        <fullName evidence="12">Salmonella outer protein A</fullName>
    </alternativeName>
    <alternativeName>
        <fullName evidence="13">Secreted effector protein SopA</fullName>
    </alternativeName>
</protein>
<evidence type="ECO:0000256" key="14">
    <source>
        <dbReference type="ARBA" id="ARBA00032669"/>
    </source>
</evidence>
<evidence type="ECO:0000259" key="16">
    <source>
        <dbReference type="Pfam" id="PF13981"/>
    </source>
</evidence>
<sequence>MIYPPSVVQKCYRLRAMFGSSKKISHELATLRARPSKDWSYSQVQDLKIAKRNALEKIIAERPYGSTLDLSNVDLARVNMIGLDLRYIDFSGADLSHADMIGSDMRHTILTKTTLTSTDLGWVNLNGVNLTGTSIDTAIITGATFIGATIKGTTLPFKINLQGAKIEDQITLSSYGETSKIGSKLKIPSSWTPDSLDIYLNRTGSLLTTIDRIDCDITKIGLVSELIESLGDTDVLPVVLSLFSILGKAPYIADTKIAEWLDKLSLAYLKQYNKAVMPPLNEADLNFFEGMFSRQPELKFTANAAFIQFVAQAVTMGGNHKQNAIVLYGSYLKDERVKPYVNQEDFGDFNRKADWSTPHAMNFILLSAQENSERVMMFSQATLNGMLKPDINNPVWTQSFVYEKQENLCQFGYVLQELFKHDFPLFLLPYSSAENVSKFKQLLTILNLGKLRPVFEATIAHPKSDIKLVDQVSQQTLEKIFEHHLDYSASSAYPSLKGKHYEKLLEAYELSSAPPLEQAETLLSHAIIFTLLSSKIIFGTDGDSPKMLRDYACALMKKAHELDQSIFVSKSNGDQFKRWTTWLIGLWEKPQQTCSEMLSNEMIDHGKLHFRDTLMSILPPAWS</sequence>
<dbReference type="Proteomes" id="UP000005726">
    <property type="component" value="Unassembled WGS sequence"/>
</dbReference>
<keyword evidence="11" id="KW-0843">Virulence</keyword>
<keyword evidence="9" id="KW-0833">Ubl conjugation pathway</keyword>
<evidence type="ECO:0000256" key="10">
    <source>
        <dbReference type="ARBA" id="ARBA00022843"/>
    </source>
</evidence>
<organism evidence="17 18">
    <name type="scientific">Candidatus Regiella insecticola LSR1</name>
    <dbReference type="NCBI Taxonomy" id="663321"/>
    <lineage>
        <taxon>Bacteria</taxon>
        <taxon>Pseudomonadati</taxon>
        <taxon>Pseudomonadota</taxon>
        <taxon>Gammaproteobacteria</taxon>
        <taxon>Enterobacterales</taxon>
        <taxon>Enterobacteriaceae</taxon>
        <taxon>aphid secondary symbionts</taxon>
        <taxon>Candidatus Regiella</taxon>
    </lineage>
</organism>
<dbReference type="Pfam" id="PF00805">
    <property type="entry name" value="Pentapeptide"/>
    <property type="match status" value="1"/>
</dbReference>
<dbReference type="InterPro" id="IPR038270">
    <property type="entry name" value="SopA-like_catalytic_sf"/>
</dbReference>